<dbReference type="GO" id="GO:0005886">
    <property type="term" value="C:plasma membrane"/>
    <property type="evidence" value="ECO:0007669"/>
    <property type="project" value="TreeGrafter"/>
</dbReference>
<gene>
    <name evidence="8" type="ORF">M421DRAFT_1662</name>
</gene>
<dbReference type="Proteomes" id="UP000800082">
    <property type="component" value="Unassembled WGS sequence"/>
</dbReference>
<dbReference type="InterPro" id="IPR036259">
    <property type="entry name" value="MFS_trans_sf"/>
</dbReference>
<keyword evidence="4 6" id="KW-0472">Membrane</keyword>
<reference evidence="8" key="1">
    <citation type="journal article" date="2020" name="Stud. Mycol.">
        <title>101 Dothideomycetes genomes: a test case for predicting lifestyles and emergence of pathogens.</title>
        <authorList>
            <person name="Haridas S."/>
            <person name="Albert R."/>
            <person name="Binder M."/>
            <person name="Bloem J."/>
            <person name="Labutti K."/>
            <person name="Salamov A."/>
            <person name="Andreopoulos B."/>
            <person name="Baker S."/>
            <person name="Barry K."/>
            <person name="Bills G."/>
            <person name="Bluhm B."/>
            <person name="Cannon C."/>
            <person name="Castanera R."/>
            <person name="Culley D."/>
            <person name="Daum C."/>
            <person name="Ezra D."/>
            <person name="Gonzalez J."/>
            <person name="Henrissat B."/>
            <person name="Kuo A."/>
            <person name="Liang C."/>
            <person name="Lipzen A."/>
            <person name="Lutzoni F."/>
            <person name="Magnuson J."/>
            <person name="Mondo S."/>
            <person name="Nolan M."/>
            <person name="Ohm R."/>
            <person name="Pangilinan J."/>
            <person name="Park H.-J."/>
            <person name="Ramirez L."/>
            <person name="Alfaro M."/>
            <person name="Sun H."/>
            <person name="Tritt A."/>
            <person name="Yoshinaga Y."/>
            <person name="Zwiers L.-H."/>
            <person name="Turgeon B."/>
            <person name="Goodwin S."/>
            <person name="Spatafora J."/>
            <person name="Crous P."/>
            <person name="Grigoriev I."/>
        </authorList>
    </citation>
    <scope>NUCLEOTIDE SEQUENCE</scope>
    <source>
        <strain evidence="8">CBS 183.55</strain>
    </source>
</reference>
<evidence type="ECO:0000256" key="5">
    <source>
        <dbReference type="SAM" id="MobiDB-lite"/>
    </source>
</evidence>
<evidence type="ECO:0000256" key="3">
    <source>
        <dbReference type="ARBA" id="ARBA00022989"/>
    </source>
</evidence>
<keyword evidence="2 6" id="KW-0812">Transmembrane</keyword>
<feature type="region of interest" description="Disordered" evidence="5">
    <location>
        <begin position="1"/>
        <end position="40"/>
    </location>
</feature>
<dbReference type="InterPro" id="IPR011701">
    <property type="entry name" value="MFS"/>
</dbReference>
<feature type="transmembrane region" description="Helical" evidence="6">
    <location>
        <begin position="476"/>
        <end position="496"/>
    </location>
</feature>
<keyword evidence="3 6" id="KW-1133">Transmembrane helix</keyword>
<feature type="transmembrane region" description="Helical" evidence="6">
    <location>
        <begin position="446"/>
        <end position="464"/>
    </location>
</feature>
<organism evidence="8 9">
    <name type="scientific">Didymella exigua CBS 183.55</name>
    <dbReference type="NCBI Taxonomy" id="1150837"/>
    <lineage>
        <taxon>Eukaryota</taxon>
        <taxon>Fungi</taxon>
        <taxon>Dikarya</taxon>
        <taxon>Ascomycota</taxon>
        <taxon>Pezizomycotina</taxon>
        <taxon>Dothideomycetes</taxon>
        <taxon>Pleosporomycetidae</taxon>
        <taxon>Pleosporales</taxon>
        <taxon>Pleosporineae</taxon>
        <taxon>Didymellaceae</taxon>
        <taxon>Didymella</taxon>
    </lineage>
</organism>
<dbReference type="Gene3D" id="1.20.1250.20">
    <property type="entry name" value="MFS general substrate transporter like domains"/>
    <property type="match status" value="1"/>
</dbReference>
<evidence type="ECO:0000259" key="7">
    <source>
        <dbReference type="PROSITE" id="PS50850"/>
    </source>
</evidence>
<dbReference type="GeneID" id="54345370"/>
<dbReference type="PANTHER" id="PTHR23502:SF3">
    <property type="entry name" value="MAJOR FACILITATOR SUPERFAMILY (MFS) PROFILE DOMAIN-CONTAINING PROTEIN-RELATED"/>
    <property type="match status" value="1"/>
</dbReference>
<dbReference type="OrthoDB" id="5376138at2759"/>
<feature type="transmembrane region" description="Helical" evidence="6">
    <location>
        <begin position="296"/>
        <end position="321"/>
    </location>
</feature>
<dbReference type="GO" id="GO:0022857">
    <property type="term" value="F:transmembrane transporter activity"/>
    <property type="evidence" value="ECO:0007669"/>
    <property type="project" value="InterPro"/>
</dbReference>
<dbReference type="EMBL" id="ML978958">
    <property type="protein sequence ID" value="KAF1933112.1"/>
    <property type="molecule type" value="Genomic_DNA"/>
</dbReference>
<feature type="transmembrane region" description="Helical" evidence="6">
    <location>
        <begin position="191"/>
        <end position="212"/>
    </location>
</feature>
<dbReference type="PROSITE" id="PS50850">
    <property type="entry name" value="MFS"/>
    <property type="match status" value="1"/>
</dbReference>
<protein>
    <submittedName>
        <fullName evidence="8">Multidrug transporter</fullName>
    </submittedName>
</protein>
<evidence type="ECO:0000313" key="8">
    <source>
        <dbReference type="EMBL" id="KAF1933112.1"/>
    </source>
</evidence>
<dbReference type="RefSeq" id="XP_033453360.1">
    <property type="nucleotide sequence ID" value="XM_033587724.1"/>
</dbReference>
<evidence type="ECO:0000313" key="9">
    <source>
        <dbReference type="Proteomes" id="UP000800082"/>
    </source>
</evidence>
<dbReference type="SUPFAM" id="SSF103473">
    <property type="entry name" value="MFS general substrate transporter"/>
    <property type="match status" value="1"/>
</dbReference>
<dbReference type="InterPro" id="IPR020846">
    <property type="entry name" value="MFS_dom"/>
</dbReference>
<evidence type="ECO:0000256" key="1">
    <source>
        <dbReference type="ARBA" id="ARBA00004141"/>
    </source>
</evidence>
<feature type="transmembrane region" description="Helical" evidence="6">
    <location>
        <begin position="379"/>
        <end position="398"/>
    </location>
</feature>
<accession>A0A6A5RZ22</accession>
<proteinExistence type="predicted"/>
<evidence type="ECO:0000256" key="4">
    <source>
        <dbReference type="ARBA" id="ARBA00023136"/>
    </source>
</evidence>
<dbReference type="AlphaFoldDB" id="A0A6A5RZ22"/>
<dbReference type="Pfam" id="PF07690">
    <property type="entry name" value="MFS_1"/>
    <property type="match status" value="1"/>
</dbReference>
<feature type="compositionally biased region" description="Basic and acidic residues" evidence="5">
    <location>
        <begin position="1"/>
        <end position="15"/>
    </location>
</feature>
<feature type="domain" description="Major facilitator superfamily (MFS) profile" evidence="7">
    <location>
        <begin position="65"/>
        <end position="502"/>
    </location>
</feature>
<feature type="transmembrane region" description="Helical" evidence="6">
    <location>
        <begin position="404"/>
        <end position="425"/>
    </location>
</feature>
<sequence length="531" mass="60200">MRPNSLREKSDDEKSNSSPQDLEDSELPHPSTRPPAIPDAEGRRELKEWDCWDRLAYSWPKWKKAMYLSSIAGIQISMNFNTSVYPSAVKPLVEHFDISDQQARVGQMIYLIMYSFGCELWAPWSEEFGRWPILQLSLFFINIWQIPNSVAPNYATIVVCRALGGLSTAGGSVTLGLIADLYEPETQHWPLLFIVLSSTIGTSIGGVIGGPIEKYLSWQWNFWIQLIFGVVVQAVHFFMPESRSTILMDREAKRRRESGEDPNIYGPNELKKPRISLKEAGKIWLRPFEMFVREPIVLFLSLLSGFSDALIFTFLEAFAITYPTNFGFGTLQVAWAFIPINASYVFTYFLYYPIFWRNESRIKRHGPDYYAPERRLQPLLWLAIFEPIGLIGFAWTCIGPPQTHWIAPFIFSFLVGLANFAIYYSSVDYMIAAYGPYAASATGGNAFARDFLAGISAMYAAPLYHNLSQTRPSELATTTLAGLSCLVVVPIYVFYYKGPEIRKASKFASILAEDRKADNVRRLSKADNLPA</sequence>
<evidence type="ECO:0000256" key="6">
    <source>
        <dbReference type="SAM" id="Phobius"/>
    </source>
</evidence>
<comment type="subcellular location">
    <subcellularLocation>
        <location evidence="1">Membrane</location>
        <topology evidence="1">Multi-pass membrane protein</topology>
    </subcellularLocation>
</comment>
<name>A0A6A5RZ22_9PLEO</name>
<dbReference type="FunFam" id="1.20.1250.20:FF:000088">
    <property type="entry name" value="MFS multidrug transporter, putative"/>
    <property type="match status" value="1"/>
</dbReference>
<keyword evidence="9" id="KW-1185">Reference proteome</keyword>
<feature type="transmembrane region" description="Helical" evidence="6">
    <location>
        <begin position="218"/>
        <end position="239"/>
    </location>
</feature>
<feature type="transmembrane region" description="Helical" evidence="6">
    <location>
        <begin position="333"/>
        <end position="354"/>
    </location>
</feature>
<evidence type="ECO:0000256" key="2">
    <source>
        <dbReference type="ARBA" id="ARBA00022692"/>
    </source>
</evidence>
<dbReference type="PANTHER" id="PTHR23502">
    <property type="entry name" value="MAJOR FACILITATOR SUPERFAMILY"/>
    <property type="match status" value="1"/>
</dbReference>